<protein>
    <submittedName>
        <fullName evidence="4">PspC domain-containing protein</fullName>
    </submittedName>
</protein>
<reference evidence="4 5" key="1">
    <citation type="submission" date="2020-06" db="EMBL/GenBank/DDBJ databases">
        <title>Taxonomy, biology and ecology of Rhodococcus bacteria occurring in California pistachio and other woody hosts as revealed by genome sequence analyses.</title>
        <authorList>
            <person name="Gai Y."/>
            <person name="Riely B."/>
        </authorList>
    </citation>
    <scope>NUCLEOTIDE SEQUENCE [LARGE SCALE GENOMIC DNA]</scope>
    <source>
        <strain evidence="4 5">BP-284</strain>
    </source>
</reference>
<dbReference type="Proteomes" id="UP001520140">
    <property type="component" value="Unassembled WGS sequence"/>
</dbReference>
<dbReference type="EMBL" id="JABUKG010000002">
    <property type="protein sequence ID" value="MBY6319623.1"/>
    <property type="molecule type" value="Genomic_DNA"/>
</dbReference>
<accession>A0ABS7NNQ5</accession>
<evidence type="ECO:0000313" key="5">
    <source>
        <dbReference type="Proteomes" id="UP001520140"/>
    </source>
</evidence>
<name>A0ABS7NNQ5_9NOCA</name>
<keyword evidence="2" id="KW-1133">Transmembrane helix</keyword>
<feature type="transmembrane region" description="Helical" evidence="2">
    <location>
        <begin position="319"/>
        <end position="338"/>
    </location>
</feature>
<evidence type="ECO:0000259" key="3">
    <source>
        <dbReference type="Pfam" id="PF04024"/>
    </source>
</evidence>
<feature type="compositionally biased region" description="Low complexity" evidence="1">
    <location>
        <begin position="217"/>
        <end position="226"/>
    </location>
</feature>
<feature type="transmembrane region" description="Helical" evidence="2">
    <location>
        <begin position="268"/>
        <end position="286"/>
    </location>
</feature>
<keyword evidence="2" id="KW-0812">Transmembrane</keyword>
<organism evidence="4 5">
    <name type="scientific">Rhodococcoides kroppenstedtii</name>
    <dbReference type="NCBI Taxonomy" id="293050"/>
    <lineage>
        <taxon>Bacteria</taxon>
        <taxon>Bacillati</taxon>
        <taxon>Actinomycetota</taxon>
        <taxon>Actinomycetes</taxon>
        <taxon>Mycobacteriales</taxon>
        <taxon>Nocardiaceae</taxon>
        <taxon>Rhodococcoides</taxon>
    </lineage>
</organism>
<proteinExistence type="predicted"/>
<dbReference type="RefSeq" id="WP_069972934.1">
    <property type="nucleotide sequence ID" value="NZ_JABUKE010000002.1"/>
</dbReference>
<feature type="transmembrane region" description="Helical" evidence="2">
    <location>
        <begin position="47"/>
        <end position="70"/>
    </location>
</feature>
<dbReference type="InterPro" id="IPR007168">
    <property type="entry name" value="Phageshock_PspC_N"/>
</dbReference>
<sequence length="451" mass="45880">MTTPTASAQLSEIWRTRPSRLPDAGPGIGVAAGVAHRYRVDPVLVRVAFVVSTLFGGSGLVLYLAAWLTFPRAGETTSAAESLLGRGRSSESHTTAVVLAVVLAIALVSTGPIGAGSGLVSTIAMLGGWYLLHRRTPEPPAGVGPLVDPGAHWPATPPAPGMPLPQQQWPAPQQHWTSPTPQQWSPYTRLPERYVPDPQPARAAGDAPVSLSKDTADTAGPTGATPAAPPSWDPLGVAPFAWDLPEPRRAAVPAVAAPRSSHLTSTTIGIAVVASAVTVALGAVFGTSWVSATTVGAVALAVIGVGLVVGAFRRRGYGLLVVATPLAGFVVVSALVGIDSGAPRMGNVTAAPTSMAALAGSYSTSVGNVDLDLRGLTLTEDRRIRVDTSVGNASVTVPPSMNVVVNCDSSVGNMDCIGSPGQRVDGTDGADAPVLTIDADTALGNVEVTRG</sequence>
<feature type="region of interest" description="Disordered" evidence="1">
    <location>
        <begin position="191"/>
        <end position="230"/>
    </location>
</feature>
<feature type="transmembrane region" description="Helical" evidence="2">
    <location>
        <begin position="292"/>
        <end position="312"/>
    </location>
</feature>
<gene>
    <name evidence="4" type="ORF">HQ605_02180</name>
</gene>
<keyword evidence="5" id="KW-1185">Reference proteome</keyword>
<comment type="caution">
    <text evidence="4">The sequence shown here is derived from an EMBL/GenBank/DDBJ whole genome shotgun (WGS) entry which is preliminary data.</text>
</comment>
<evidence type="ECO:0000256" key="1">
    <source>
        <dbReference type="SAM" id="MobiDB-lite"/>
    </source>
</evidence>
<dbReference type="Pfam" id="PF04024">
    <property type="entry name" value="PspC"/>
    <property type="match status" value="1"/>
</dbReference>
<evidence type="ECO:0000313" key="4">
    <source>
        <dbReference type="EMBL" id="MBY6319623.1"/>
    </source>
</evidence>
<feature type="domain" description="Phage shock protein PspC N-terminal" evidence="3">
    <location>
        <begin position="28"/>
        <end position="72"/>
    </location>
</feature>
<evidence type="ECO:0000256" key="2">
    <source>
        <dbReference type="SAM" id="Phobius"/>
    </source>
</evidence>
<keyword evidence="2" id="KW-0472">Membrane</keyword>